<dbReference type="HAMAP" id="MF_00225">
    <property type="entry name" value="DHO_dh_type2"/>
    <property type="match status" value="1"/>
</dbReference>
<feature type="binding site" evidence="6">
    <location>
        <position position="90"/>
    </location>
    <ligand>
        <name>FMN</name>
        <dbReference type="ChEBI" id="CHEBI:58210"/>
    </ligand>
</feature>
<dbReference type="GO" id="GO:0005886">
    <property type="term" value="C:plasma membrane"/>
    <property type="evidence" value="ECO:0007669"/>
    <property type="project" value="UniProtKB-SubCell"/>
</dbReference>
<feature type="binding site" evidence="6">
    <location>
        <position position="221"/>
    </location>
    <ligand>
        <name>FMN</name>
        <dbReference type="ChEBI" id="CHEBI:58210"/>
    </ligand>
</feature>
<feature type="binding site" evidence="6">
    <location>
        <position position="249"/>
    </location>
    <ligand>
        <name>FMN</name>
        <dbReference type="ChEBI" id="CHEBI:58210"/>
    </ligand>
</feature>
<organism evidence="8 9">
    <name type="scientific">SAR324 cluster bacterium</name>
    <dbReference type="NCBI Taxonomy" id="2024889"/>
    <lineage>
        <taxon>Bacteria</taxon>
        <taxon>Deltaproteobacteria</taxon>
        <taxon>SAR324 cluster</taxon>
    </lineage>
</organism>
<gene>
    <name evidence="6" type="primary">pyrD</name>
    <name evidence="8" type="ORF">COB67_04655</name>
</gene>
<keyword evidence="6" id="KW-1003">Cell membrane</keyword>
<evidence type="ECO:0000256" key="4">
    <source>
        <dbReference type="ARBA" id="ARBA00023002"/>
    </source>
</evidence>
<feature type="binding site" evidence="6">
    <location>
        <position position="176"/>
    </location>
    <ligand>
        <name>substrate</name>
    </ligand>
</feature>
<dbReference type="GO" id="GO:0044205">
    <property type="term" value="P:'de novo' UMP biosynthetic process"/>
    <property type="evidence" value="ECO:0007669"/>
    <property type="project" value="UniProtKB-UniRule"/>
</dbReference>
<evidence type="ECO:0000256" key="6">
    <source>
        <dbReference type="HAMAP-Rule" id="MF_00225"/>
    </source>
</evidence>
<dbReference type="UniPathway" id="UPA00070">
    <property type="reaction ID" value="UER00946"/>
</dbReference>
<dbReference type="NCBIfam" id="TIGR01036">
    <property type="entry name" value="pyrD_sub2"/>
    <property type="match status" value="1"/>
</dbReference>
<evidence type="ECO:0000256" key="3">
    <source>
        <dbReference type="ARBA" id="ARBA00022975"/>
    </source>
</evidence>
<protein>
    <recommendedName>
        <fullName evidence="6">Dihydroorotate dehydrogenase (quinone)</fullName>
        <ecNumber evidence="6">1.3.5.2</ecNumber>
    </recommendedName>
    <alternativeName>
        <fullName evidence="6">DHOdehase</fullName>
        <shortName evidence="6">DHOD</shortName>
        <shortName evidence="6">DHODase</shortName>
    </alternativeName>
    <alternativeName>
        <fullName evidence="6">Dihydroorotate oxidase</fullName>
    </alternativeName>
</protein>
<dbReference type="Pfam" id="PF01180">
    <property type="entry name" value="DHO_dh"/>
    <property type="match status" value="1"/>
</dbReference>
<feature type="binding site" evidence="6">
    <location>
        <position position="176"/>
    </location>
    <ligand>
        <name>FMN</name>
        <dbReference type="ChEBI" id="CHEBI:58210"/>
    </ligand>
</feature>
<feature type="active site" description="Nucleophile" evidence="6">
    <location>
        <position position="179"/>
    </location>
</feature>
<feature type="binding site" evidence="6">
    <location>
        <begin position="66"/>
        <end position="70"/>
    </location>
    <ligand>
        <name>FMN</name>
        <dbReference type="ChEBI" id="CHEBI:58210"/>
    </ligand>
</feature>
<dbReference type="CDD" id="cd04738">
    <property type="entry name" value="DHOD_2_like"/>
    <property type="match status" value="1"/>
</dbReference>
<keyword evidence="1 6" id="KW-0285">Flavoprotein</keyword>
<dbReference type="InterPro" id="IPR050074">
    <property type="entry name" value="DHO_dehydrogenase"/>
</dbReference>
<feature type="binding site" evidence="6">
    <location>
        <begin position="250"/>
        <end position="251"/>
    </location>
    <ligand>
        <name>substrate</name>
    </ligand>
</feature>
<evidence type="ECO:0000313" key="8">
    <source>
        <dbReference type="EMBL" id="PCI29189.1"/>
    </source>
</evidence>
<dbReference type="NCBIfam" id="NF003652">
    <property type="entry name" value="PRK05286.2-5"/>
    <property type="match status" value="1"/>
</dbReference>
<reference evidence="9" key="1">
    <citation type="submission" date="2017-08" db="EMBL/GenBank/DDBJ databases">
        <title>A dynamic microbial community with high functional redundancy inhabits the cold, oxic subseafloor aquifer.</title>
        <authorList>
            <person name="Tully B.J."/>
            <person name="Wheat C.G."/>
            <person name="Glazer B.T."/>
            <person name="Huber J.A."/>
        </authorList>
    </citation>
    <scope>NUCLEOTIDE SEQUENCE [LARGE SCALE GENOMIC DNA]</scope>
</reference>
<dbReference type="GO" id="GO:0106430">
    <property type="term" value="F:dihydroorotate dehydrogenase (quinone) activity"/>
    <property type="evidence" value="ECO:0007669"/>
    <property type="project" value="UniProtKB-EC"/>
</dbReference>
<dbReference type="GO" id="GO:0005737">
    <property type="term" value="C:cytoplasm"/>
    <property type="evidence" value="ECO:0007669"/>
    <property type="project" value="InterPro"/>
</dbReference>
<dbReference type="Gene3D" id="3.20.20.70">
    <property type="entry name" value="Aldolase class I"/>
    <property type="match status" value="1"/>
</dbReference>
<accession>A0A2A4T7D2</accession>
<comment type="function">
    <text evidence="6">Catalyzes the conversion of dihydroorotate to orotate with quinone as electron acceptor.</text>
</comment>
<comment type="similarity">
    <text evidence="6">Belongs to the dihydroorotate dehydrogenase family. Type 2 subfamily.</text>
</comment>
<comment type="cofactor">
    <cofactor evidence="6">
        <name>FMN</name>
        <dbReference type="ChEBI" id="CHEBI:58210"/>
    </cofactor>
    <text evidence="6">Binds 1 FMN per subunit.</text>
</comment>
<evidence type="ECO:0000256" key="1">
    <source>
        <dbReference type="ARBA" id="ARBA00022630"/>
    </source>
</evidence>
<feature type="binding site" evidence="6">
    <location>
        <position position="271"/>
    </location>
    <ligand>
        <name>FMN</name>
        <dbReference type="ChEBI" id="CHEBI:58210"/>
    </ligand>
</feature>
<feature type="binding site" evidence="6">
    <location>
        <position position="300"/>
    </location>
    <ligand>
        <name>FMN</name>
        <dbReference type="ChEBI" id="CHEBI:58210"/>
    </ligand>
</feature>
<evidence type="ECO:0000313" key="9">
    <source>
        <dbReference type="Proteomes" id="UP000218113"/>
    </source>
</evidence>
<comment type="caution">
    <text evidence="8">The sequence shown here is derived from an EMBL/GenBank/DDBJ whole genome shotgun (WGS) entry which is preliminary data.</text>
</comment>
<feature type="binding site" evidence="6">
    <location>
        <position position="70"/>
    </location>
    <ligand>
        <name>substrate</name>
    </ligand>
</feature>
<comment type="catalytic activity">
    <reaction evidence="6">
        <text>(S)-dihydroorotate + a quinone = orotate + a quinol</text>
        <dbReference type="Rhea" id="RHEA:30187"/>
        <dbReference type="ChEBI" id="CHEBI:24646"/>
        <dbReference type="ChEBI" id="CHEBI:30839"/>
        <dbReference type="ChEBI" id="CHEBI:30864"/>
        <dbReference type="ChEBI" id="CHEBI:132124"/>
        <dbReference type="EC" id="1.3.5.2"/>
    </reaction>
</comment>
<dbReference type="InterPro" id="IPR005720">
    <property type="entry name" value="Dihydroorotate_DH_cat"/>
</dbReference>
<sequence length="364" mass="40022">MYSLLQPILYSFDPEQIHEWTLGLCRRAEKIPGFMGLIGSMFSFDDPRLAVSIGNLTFANPVGLAAGFDKNGIAVPWLHALGFGHVEVGTVTPKPQPGNPKQRLFRLREDLAVINRMGFNNDGVEALVRSLQGINRQAPVGINLGKNKDTPMEEAAQDYVKGLKAAWELADYFTINISSPNTQNLRSLQQEEFLYPFIREIIQTRDQLVEQRGSYRQVWLKIAPDLTDQELEIICGIVLDLKVDALVVTNTTISRPGLQSPQREEMGGLSGKPVFELSNQVLSEVARLTQGQIPLIGVGGIFSAQDAFHKLSLGASLVQVLTGLIYQGPGLVRSINKGLVGKLNKNKLSTITQLTGSAFELQQT</sequence>
<comment type="pathway">
    <text evidence="6">Pyrimidine metabolism; UMP biosynthesis via de novo pathway; orotate from (S)-dihydroorotate (quinone route): step 1/1.</text>
</comment>
<dbReference type="PANTHER" id="PTHR48109:SF4">
    <property type="entry name" value="DIHYDROOROTATE DEHYDROGENASE (QUINONE), MITOCHONDRIAL"/>
    <property type="match status" value="1"/>
</dbReference>
<feature type="domain" description="Dihydroorotate dehydrogenase catalytic" evidence="7">
    <location>
        <begin position="49"/>
        <end position="340"/>
    </location>
</feature>
<dbReference type="PANTHER" id="PTHR48109">
    <property type="entry name" value="DIHYDROOROTATE DEHYDROGENASE (QUINONE), MITOCHONDRIAL-RELATED"/>
    <property type="match status" value="1"/>
</dbReference>
<dbReference type="GO" id="GO:0006207">
    <property type="term" value="P:'de novo' pyrimidine nucleobase biosynthetic process"/>
    <property type="evidence" value="ECO:0007669"/>
    <property type="project" value="UniProtKB-UniRule"/>
</dbReference>
<keyword evidence="2 6" id="KW-0288">FMN</keyword>
<name>A0A2A4T7D2_9DELT</name>
<evidence type="ECO:0000259" key="7">
    <source>
        <dbReference type="Pfam" id="PF01180"/>
    </source>
</evidence>
<dbReference type="Proteomes" id="UP000218113">
    <property type="component" value="Unassembled WGS sequence"/>
</dbReference>
<keyword evidence="3 6" id="KW-0665">Pyrimidine biosynthesis</keyword>
<proteinExistence type="inferred from homology"/>
<feature type="binding site" evidence="6">
    <location>
        <position position="181"/>
    </location>
    <ligand>
        <name>substrate</name>
    </ligand>
</feature>
<evidence type="ECO:0000256" key="2">
    <source>
        <dbReference type="ARBA" id="ARBA00022643"/>
    </source>
</evidence>
<dbReference type="EMBL" id="NVSR01000018">
    <property type="protein sequence ID" value="PCI29189.1"/>
    <property type="molecule type" value="Genomic_DNA"/>
</dbReference>
<feature type="binding site" evidence="6">
    <location>
        <begin position="115"/>
        <end position="119"/>
    </location>
    <ligand>
        <name>substrate</name>
    </ligand>
</feature>
<dbReference type="SUPFAM" id="SSF51395">
    <property type="entry name" value="FMN-linked oxidoreductases"/>
    <property type="match status" value="1"/>
</dbReference>
<comment type="subcellular location">
    <subcellularLocation>
        <location evidence="6">Cell membrane</location>
        <topology evidence="6">Peripheral membrane protein</topology>
    </subcellularLocation>
</comment>
<comment type="caution">
    <text evidence="6">Lacks conserved residue(s) required for the propagation of feature annotation.</text>
</comment>
<feature type="binding site" evidence="6">
    <location>
        <position position="143"/>
    </location>
    <ligand>
        <name>FMN</name>
        <dbReference type="ChEBI" id="CHEBI:58210"/>
    </ligand>
</feature>
<keyword evidence="4 6" id="KW-0560">Oxidoreductase</keyword>
<dbReference type="InterPro" id="IPR013785">
    <property type="entry name" value="Aldolase_TIM"/>
</dbReference>
<dbReference type="EC" id="1.3.5.2" evidence="6"/>
<evidence type="ECO:0000256" key="5">
    <source>
        <dbReference type="ARBA" id="ARBA00023136"/>
    </source>
</evidence>
<dbReference type="NCBIfam" id="NF003645">
    <property type="entry name" value="PRK05286.1-2"/>
    <property type="match status" value="1"/>
</dbReference>
<dbReference type="AlphaFoldDB" id="A0A2A4T7D2"/>
<keyword evidence="5 6" id="KW-0472">Membrane</keyword>
<comment type="subunit">
    <text evidence="6">Monomer.</text>
</comment>
<dbReference type="InterPro" id="IPR005719">
    <property type="entry name" value="Dihydroorotate_DH_2"/>
</dbReference>